<accession>A0A383VGE6</accession>
<protein>
    <recommendedName>
        <fullName evidence="4">CHRD domain-containing protein</fullName>
    </recommendedName>
</protein>
<organism evidence="2 3">
    <name type="scientific">Tetradesmus obliquus</name>
    <name type="common">Green alga</name>
    <name type="synonym">Acutodesmus obliquus</name>
    <dbReference type="NCBI Taxonomy" id="3088"/>
    <lineage>
        <taxon>Eukaryota</taxon>
        <taxon>Viridiplantae</taxon>
        <taxon>Chlorophyta</taxon>
        <taxon>core chlorophytes</taxon>
        <taxon>Chlorophyceae</taxon>
        <taxon>CS clade</taxon>
        <taxon>Sphaeropleales</taxon>
        <taxon>Scenedesmaceae</taxon>
        <taxon>Tetradesmus</taxon>
    </lineage>
</organism>
<evidence type="ECO:0000313" key="2">
    <source>
        <dbReference type="EMBL" id="SZX63812.1"/>
    </source>
</evidence>
<keyword evidence="1" id="KW-0732">Signal</keyword>
<keyword evidence="3" id="KW-1185">Reference proteome</keyword>
<reference evidence="2 3" key="1">
    <citation type="submission" date="2016-10" db="EMBL/GenBank/DDBJ databases">
        <authorList>
            <person name="Cai Z."/>
        </authorList>
    </citation>
    <scope>NUCLEOTIDE SEQUENCE [LARGE SCALE GENOMIC DNA]</scope>
</reference>
<feature type="signal peptide" evidence="1">
    <location>
        <begin position="1"/>
        <end position="15"/>
    </location>
</feature>
<name>A0A383VGE6_TETOB</name>
<dbReference type="AlphaFoldDB" id="A0A383VGE6"/>
<dbReference type="EMBL" id="FNXT01000345">
    <property type="protein sequence ID" value="SZX63812.1"/>
    <property type="molecule type" value="Genomic_DNA"/>
</dbReference>
<feature type="chain" id="PRO_5016912995" description="CHRD domain-containing protein" evidence="1">
    <location>
        <begin position="16"/>
        <end position="255"/>
    </location>
</feature>
<evidence type="ECO:0008006" key="4">
    <source>
        <dbReference type="Google" id="ProtNLM"/>
    </source>
</evidence>
<proteinExistence type="predicted"/>
<evidence type="ECO:0000313" key="3">
    <source>
        <dbReference type="Proteomes" id="UP000256970"/>
    </source>
</evidence>
<evidence type="ECO:0000256" key="1">
    <source>
        <dbReference type="SAM" id="SignalP"/>
    </source>
</evidence>
<dbReference type="Proteomes" id="UP000256970">
    <property type="component" value="Unassembled WGS sequence"/>
</dbReference>
<sequence length="255" mass="26827">MLLILAVVLPSPVHSAPCLEPCATNQNFVVQLPGKLDSTMFSKSACLVDPSVDCRLANEFFNRNPAQQGLAANAWSNQANSYCDSCFLYFTYCATPQGGTIAQGPLAFVTNGKSPVSPTEHALLHMHVGLITSGVKPGLADGYKWAKGQKPNPATSFLIACTKGTAVQCTFDASKQMATQNTIRVTIKSGAAPSAVQPFNTVYGPIAPTAPNDATKFNSMAVVAPAANEWLVLQLLNGAAECLLPDAESFGKCSL</sequence>
<gene>
    <name evidence="2" type="ORF">BQ4739_LOCUS4357</name>
</gene>